<dbReference type="PROSITE" id="PS50206">
    <property type="entry name" value="RHODANESE_3"/>
    <property type="match status" value="2"/>
</dbReference>
<dbReference type="Pfam" id="PF00581">
    <property type="entry name" value="Rhodanese"/>
    <property type="match status" value="2"/>
</dbReference>
<evidence type="ECO:0000313" key="6">
    <source>
        <dbReference type="Proteomes" id="UP001497512"/>
    </source>
</evidence>
<dbReference type="SUPFAM" id="SSF52821">
    <property type="entry name" value="Rhodanese/Cell cycle control phosphatase"/>
    <property type="match status" value="2"/>
</dbReference>
<dbReference type="InterPro" id="IPR001307">
    <property type="entry name" value="Thiosulphate_STrfase_CS"/>
</dbReference>
<dbReference type="InterPro" id="IPR045078">
    <property type="entry name" value="TST/MPST-like"/>
</dbReference>
<organism evidence="5 6">
    <name type="scientific">Sphagnum troendelagicum</name>
    <dbReference type="NCBI Taxonomy" id="128251"/>
    <lineage>
        <taxon>Eukaryota</taxon>
        <taxon>Viridiplantae</taxon>
        <taxon>Streptophyta</taxon>
        <taxon>Embryophyta</taxon>
        <taxon>Bryophyta</taxon>
        <taxon>Sphagnophytina</taxon>
        <taxon>Sphagnopsida</taxon>
        <taxon>Sphagnales</taxon>
        <taxon>Sphagnaceae</taxon>
        <taxon>Sphagnum</taxon>
    </lineage>
</organism>
<keyword evidence="2" id="KW-0677">Repeat</keyword>
<feature type="domain" description="Rhodanese" evidence="4">
    <location>
        <begin position="121"/>
        <end position="238"/>
    </location>
</feature>
<dbReference type="Proteomes" id="UP001497512">
    <property type="component" value="Chromosome 14"/>
</dbReference>
<dbReference type="CDD" id="cd01448">
    <property type="entry name" value="TST_Repeat_1"/>
    <property type="match status" value="1"/>
</dbReference>
<feature type="domain" description="Rhodanese" evidence="4">
    <location>
        <begin position="287"/>
        <end position="401"/>
    </location>
</feature>
<evidence type="ECO:0000259" key="4">
    <source>
        <dbReference type="PROSITE" id="PS50206"/>
    </source>
</evidence>
<reference evidence="5" key="1">
    <citation type="submission" date="2024-02" db="EMBL/GenBank/DDBJ databases">
        <authorList>
            <consortium name="ELIXIR-Norway"/>
            <consortium name="Elixir Norway"/>
        </authorList>
    </citation>
    <scope>NUCLEOTIDE SEQUENCE</scope>
</reference>
<evidence type="ECO:0000256" key="3">
    <source>
        <dbReference type="RuleBase" id="RU000507"/>
    </source>
</evidence>
<sequence length="411" mass="44204">MKLMAMYSAQLRNYAARVASCCMHKWGSIEQSPATVAAQAITKVKYGSGSMVQRLPLGMSAGMALMVKPALLHCASATEIASAATSSPGQVVQAADLASGLPGGVEPQTVVSPEWLKSMLSNDKLKVVDASWYMPNEKRDTFQEYKDKHIPGAVFFDVDAISDLTSHLPHMLPSEAAFEAAVSALGIQNDSLVVVYDTKGIFSVARVWWMFRVFGHEKVWVLNGGLPKWQDAGFPVVSHESQLESSVEAVAAVKKVYSGQQIPEVKFKATLQPHLVWSADQVRNNLQEKKYQLVDARGKARFDGTAPEPRKGIRGGHVPGSNCIPFTEVLSKSGTLLTPEELREKFSDAGVVAEDPIVTSCGTGVTACILALALHRLGKDDVPVYDGSWTEWGSLSATDAPVETNVGATSA</sequence>
<dbReference type="SMART" id="SM00450">
    <property type="entry name" value="RHOD"/>
    <property type="match status" value="2"/>
</dbReference>
<dbReference type="PROSITE" id="PS00683">
    <property type="entry name" value="RHODANESE_2"/>
    <property type="match status" value="1"/>
</dbReference>
<keyword evidence="6" id="KW-1185">Reference proteome</keyword>
<dbReference type="InterPro" id="IPR036873">
    <property type="entry name" value="Rhodanese-like_dom_sf"/>
</dbReference>
<proteinExistence type="predicted"/>
<dbReference type="NCBIfam" id="NF008557">
    <property type="entry name" value="PRK11493.1"/>
    <property type="match status" value="1"/>
</dbReference>
<gene>
    <name evidence="5" type="ORF">CSSPTR1EN2_LOCUS6854</name>
</gene>
<dbReference type="CDD" id="cd01449">
    <property type="entry name" value="TST_Repeat_2"/>
    <property type="match status" value="1"/>
</dbReference>
<dbReference type="PANTHER" id="PTHR11364:SF27">
    <property type="entry name" value="SULFURTRANSFERASE"/>
    <property type="match status" value="1"/>
</dbReference>
<dbReference type="PANTHER" id="PTHR11364">
    <property type="entry name" value="THIOSULFATE SULFERTANSFERASE"/>
    <property type="match status" value="1"/>
</dbReference>
<dbReference type="EMBL" id="OZ019906">
    <property type="protein sequence ID" value="CAK9203374.1"/>
    <property type="molecule type" value="Genomic_DNA"/>
</dbReference>
<name>A0ABP0TSD8_9BRYO</name>
<protein>
    <recommendedName>
        <fullName evidence="3">Sulfurtransferase</fullName>
    </recommendedName>
</protein>
<dbReference type="Gene3D" id="3.40.250.10">
    <property type="entry name" value="Rhodanese-like domain"/>
    <property type="match status" value="2"/>
</dbReference>
<evidence type="ECO:0000313" key="5">
    <source>
        <dbReference type="EMBL" id="CAK9203374.1"/>
    </source>
</evidence>
<keyword evidence="1 3" id="KW-0808">Transferase</keyword>
<evidence type="ECO:0000256" key="2">
    <source>
        <dbReference type="ARBA" id="ARBA00022737"/>
    </source>
</evidence>
<accession>A0ABP0TSD8</accession>
<dbReference type="InterPro" id="IPR001763">
    <property type="entry name" value="Rhodanese-like_dom"/>
</dbReference>
<evidence type="ECO:0000256" key="1">
    <source>
        <dbReference type="ARBA" id="ARBA00022679"/>
    </source>
</evidence>
<dbReference type="PROSITE" id="PS00380">
    <property type="entry name" value="RHODANESE_1"/>
    <property type="match status" value="1"/>
</dbReference>